<evidence type="ECO:0000313" key="2">
    <source>
        <dbReference type="Proteomes" id="UP001148662"/>
    </source>
</evidence>
<gene>
    <name evidence="1" type="ORF">NM688_g3098</name>
</gene>
<organism evidence="1 2">
    <name type="scientific">Phlebia brevispora</name>
    <dbReference type="NCBI Taxonomy" id="194682"/>
    <lineage>
        <taxon>Eukaryota</taxon>
        <taxon>Fungi</taxon>
        <taxon>Dikarya</taxon>
        <taxon>Basidiomycota</taxon>
        <taxon>Agaricomycotina</taxon>
        <taxon>Agaricomycetes</taxon>
        <taxon>Polyporales</taxon>
        <taxon>Meruliaceae</taxon>
        <taxon>Phlebia</taxon>
    </lineage>
</organism>
<protein>
    <submittedName>
        <fullName evidence="1">Uncharacterized protein</fullName>
    </submittedName>
</protein>
<dbReference type="EMBL" id="JANHOG010000428">
    <property type="protein sequence ID" value="KAJ3554461.1"/>
    <property type="molecule type" value="Genomic_DNA"/>
</dbReference>
<accession>A0ACC1T6V9</accession>
<dbReference type="Proteomes" id="UP001148662">
    <property type="component" value="Unassembled WGS sequence"/>
</dbReference>
<evidence type="ECO:0000313" key="1">
    <source>
        <dbReference type="EMBL" id="KAJ3554461.1"/>
    </source>
</evidence>
<sequence>MSRPLLRRRPDSSFPPTFTTTFTSHIDHFTLDIMQQHKHTNRRNKQRRTSTTLFHKYAAGKDLQRQRSKKRQLQQRRQQPQDSPKKSATFRFLCAAIQRARRERWAVIAAETQRIVLGDGKYVEERRIPVVSSSFTQCHQQGPLADSLVPHVQPGPSVVRIPHDIFAQIQLSSQGTTFYPHYSEMLAMWASTPRRTVVADPPGTIIEFARSSTLTAAHRLPSPSAEGATNPSTSVGVLSHASPKKPGGSYLHGGDEQEDTLARHSSLVASLSSPAAQAFYQEHKKHWVEDGSGLHDHSMVYSPSVIVFRADADDNCDTPPEDAVGGAFITPYAINVISAVPVNAAAVRAKHLILPSEQEFFESGIRSAMKERMARVLRAFEERGDRTLVLGAFGCGSSENRAETIGAIWAELLVCGERDGEQDARFKNVFEKVVFAVPGKFYQPFKRGYEMRVLEAEVTVAALSD</sequence>
<name>A0ACC1T6V9_9APHY</name>
<reference evidence="1" key="1">
    <citation type="submission" date="2022-07" db="EMBL/GenBank/DDBJ databases">
        <title>Genome Sequence of Phlebia brevispora.</title>
        <authorList>
            <person name="Buettner E."/>
        </authorList>
    </citation>
    <scope>NUCLEOTIDE SEQUENCE</scope>
    <source>
        <strain evidence="1">MPL23</strain>
    </source>
</reference>
<comment type="caution">
    <text evidence="1">The sequence shown here is derived from an EMBL/GenBank/DDBJ whole genome shotgun (WGS) entry which is preliminary data.</text>
</comment>
<proteinExistence type="predicted"/>
<keyword evidence="2" id="KW-1185">Reference proteome</keyword>